<proteinExistence type="predicted"/>
<dbReference type="GeneID" id="111105364"/>
<protein>
    <submittedName>
        <fullName evidence="3">Uncharacterized protein LOC111105364</fullName>
    </submittedName>
</protein>
<gene>
    <name evidence="3" type="primary">LOC111105364</name>
</gene>
<evidence type="ECO:0000256" key="1">
    <source>
        <dbReference type="SAM" id="SignalP"/>
    </source>
</evidence>
<evidence type="ECO:0000313" key="3">
    <source>
        <dbReference type="RefSeq" id="XP_022295309.1"/>
    </source>
</evidence>
<keyword evidence="1" id="KW-0732">Signal</keyword>
<dbReference type="AlphaFoldDB" id="A0A8B8AYC8"/>
<organism evidence="2 3">
    <name type="scientific">Crassostrea virginica</name>
    <name type="common">Eastern oyster</name>
    <dbReference type="NCBI Taxonomy" id="6565"/>
    <lineage>
        <taxon>Eukaryota</taxon>
        <taxon>Metazoa</taxon>
        <taxon>Spiralia</taxon>
        <taxon>Lophotrochozoa</taxon>
        <taxon>Mollusca</taxon>
        <taxon>Bivalvia</taxon>
        <taxon>Autobranchia</taxon>
        <taxon>Pteriomorphia</taxon>
        <taxon>Ostreida</taxon>
        <taxon>Ostreoidea</taxon>
        <taxon>Ostreidae</taxon>
        <taxon>Crassostrea</taxon>
    </lineage>
</organism>
<dbReference type="KEGG" id="cvn:111105364"/>
<evidence type="ECO:0000313" key="2">
    <source>
        <dbReference type="Proteomes" id="UP000694844"/>
    </source>
</evidence>
<sequence length="137" mass="15850">MAGRLTFVGVLLILTGLVSSGPSTQTPTSKVTTQQPVKDIFEYGYHFYRYDQNNHFLCVAHVTRYGRNCICYHVPHTEREQLLEPVMLLTVQRRMNALYVTGHHTRIEDIRYYSPVNYALCTDHGRQPNVTIDLVYD</sequence>
<dbReference type="RefSeq" id="XP_022295309.1">
    <property type="nucleotide sequence ID" value="XM_022439601.1"/>
</dbReference>
<dbReference type="Proteomes" id="UP000694844">
    <property type="component" value="Chromosome 7"/>
</dbReference>
<feature type="signal peptide" evidence="1">
    <location>
        <begin position="1"/>
        <end position="20"/>
    </location>
</feature>
<keyword evidence="2" id="KW-1185">Reference proteome</keyword>
<reference evidence="3" key="1">
    <citation type="submission" date="2025-08" db="UniProtKB">
        <authorList>
            <consortium name="RefSeq"/>
        </authorList>
    </citation>
    <scope>IDENTIFICATION</scope>
    <source>
        <tissue evidence="3">Whole sample</tissue>
    </source>
</reference>
<accession>A0A8B8AYC8</accession>
<name>A0A8B8AYC8_CRAVI</name>
<feature type="chain" id="PRO_5034901930" evidence="1">
    <location>
        <begin position="21"/>
        <end position="137"/>
    </location>
</feature>